<dbReference type="Proteomes" id="UP000594800">
    <property type="component" value="Chromosome"/>
</dbReference>
<dbReference type="InterPro" id="IPR018666">
    <property type="entry name" value="DUF2125"/>
</dbReference>
<dbReference type="Pfam" id="PF09898">
    <property type="entry name" value="DUF2125"/>
    <property type="match status" value="1"/>
</dbReference>
<dbReference type="EMBL" id="CP064942">
    <property type="protein sequence ID" value="QPH53777.1"/>
    <property type="molecule type" value="Genomic_DNA"/>
</dbReference>
<gene>
    <name evidence="2" type="ORF">I0K15_18675</name>
</gene>
<protein>
    <submittedName>
        <fullName evidence="2">DUF2125 domain-containing protein</fullName>
    </submittedName>
</protein>
<accession>A0A7S9LR61</accession>
<name>A0A7S9LR61_9RHOB</name>
<evidence type="ECO:0000313" key="2">
    <source>
        <dbReference type="EMBL" id="QPH53777.1"/>
    </source>
</evidence>
<reference evidence="2 3" key="1">
    <citation type="submission" date="2020-11" db="EMBL/GenBank/DDBJ databases">
        <title>Description of Pontivivens ytuae sp. nov. isolated from deep sea sediment of Mariana Trench.</title>
        <authorList>
            <person name="Wang Z."/>
            <person name="Sun Q.-L."/>
            <person name="Xu X.-D."/>
            <person name="Tang Y.-Z."/>
            <person name="Zhang J."/>
        </authorList>
    </citation>
    <scope>NUCLEOTIDE SEQUENCE [LARGE SCALE GENOMIC DNA]</scope>
    <source>
        <strain evidence="2 3">MT2928</strain>
    </source>
</reference>
<keyword evidence="1" id="KW-0732">Signal</keyword>
<evidence type="ECO:0000256" key="1">
    <source>
        <dbReference type="SAM" id="SignalP"/>
    </source>
</evidence>
<dbReference type="RefSeq" id="WP_196102986.1">
    <property type="nucleotide sequence ID" value="NZ_CP064942.1"/>
</dbReference>
<evidence type="ECO:0000313" key="3">
    <source>
        <dbReference type="Proteomes" id="UP000594800"/>
    </source>
</evidence>
<dbReference type="AlphaFoldDB" id="A0A7S9LR61"/>
<keyword evidence="3" id="KW-1185">Reference proteome</keyword>
<dbReference type="KEGG" id="poz:I0K15_18675"/>
<sequence>MTRLSPTLCLAPLLLAAPAAAEVTPQDVLAHLLLQFETAGEASYDTVERADGGITLSGLSIDVAEADVSMEMPGLVFEIMPIDDPDYDVEVLIPEATTFTISVPDYDTPLEMTMLTRGLRQVFGGEPEAIVALAEADGVDLSFVFEDEFDADLESIAVTFSINEMRSLTAYGGVLGPHDFEFSAGQIGMKQNMSGGEDTVSFDLNYTGASATGVVGGPMLLATSQTLTGDDELQLDMTAEGSRTLVNGAMDGTEWRLDMSGGATELAVAISEGMFSYGGRSDDTRMKFASRGLPVPPIDATLSSVEAEMVFPFIEGETASDAGLRLRLDELDVAGHLWDLFDPQGVIAREPLSFVVDVDSKLTMTANMFDPEQMDMAEPPQMESASVNELRLTLAGAAVEAAGDFRFDPVTQVPVGSLDVEAIGINTLLENLTQIGLLGPDQVMPARMMLGLFAVPGNAPDTYTSRIEALEDGRVLANGMPLE</sequence>
<feature type="signal peptide" evidence="1">
    <location>
        <begin position="1"/>
        <end position="21"/>
    </location>
</feature>
<feature type="chain" id="PRO_5032450390" evidence="1">
    <location>
        <begin position="22"/>
        <end position="483"/>
    </location>
</feature>
<proteinExistence type="predicted"/>
<organism evidence="2 3">
    <name type="scientific">Pontivivens ytuae</name>
    <dbReference type="NCBI Taxonomy" id="2789856"/>
    <lineage>
        <taxon>Bacteria</taxon>
        <taxon>Pseudomonadati</taxon>
        <taxon>Pseudomonadota</taxon>
        <taxon>Alphaproteobacteria</taxon>
        <taxon>Rhodobacterales</taxon>
        <taxon>Paracoccaceae</taxon>
        <taxon>Pontivivens</taxon>
    </lineage>
</organism>